<reference evidence="11" key="1">
    <citation type="submission" date="2016-01" db="EMBL/GenBank/DDBJ databases">
        <title>Reference transcriptome for the parasite Schistocephalus solidus: insights into the molecular evolution of parasitism.</title>
        <authorList>
            <person name="Hebert F.O."/>
            <person name="Grambauer S."/>
            <person name="Barber I."/>
            <person name="Landry C.R."/>
            <person name="Aubin-Horth N."/>
        </authorList>
    </citation>
    <scope>NUCLEOTIDE SEQUENCE</scope>
</reference>
<keyword evidence="2" id="KW-0963">Cytoplasm</keyword>
<feature type="non-terminal residue" evidence="11">
    <location>
        <position position="1"/>
    </location>
</feature>
<keyword evidence="7" id="KW-0966">Cell projection</keyword>
<feature type="compositionally biased region" description="Low complexity" evidence="10">
    <location>
        <begin position="440"/>
        <end position="449"/>
    </location>
</feature>
<feature type="region of interest" description="Disordered" evidence="10">
    <location>
        <begin position="92"/>
        <end position="128"/>
    </location>
</feature>
<feature type="region of interest" description="Disordered" evidence="10">
    <location>
        <begin position="727"/>
        <end position="750"/>
    </location>
</feature>
<feature type="compositionally biased region" description="Basic and acidic residues" evidence="10">
    <location>
        <begin position="1717"/>
        <end position="1744"/>
    </location>
</feature>
<dbReference type="GO" id="GO:0098882">
    <property type="term" value="F:structural constituent of presynaptic active zone"/>
    <property type="evidence" value="ECO:0007669"/>
    <property type="project" value="TreeGrafter"/>
</dbReference>
<dbReference type="GO" id="GO:0007274">
    <property type="term" value="P:neuromuscular synaptic transmission"/>
    <property type="evidence" value="ECO:0007669"/>
    <property type="project" value="TreeGrafter"/>
</dbReference>
<dbReference type="Pfam" id="PF10174">
    <property type="entry name" value="Cast"/>
    <property type="match status" value="2"/>
</dbReference>
<evidence type="ECO:0000256" key="2">
    <source>
        <dbReference type="ARBA" id="ARBA00022490"/>
    </source>
</evidence>
<dbReference type="PANTHER" id="PTHR18861">
    <property type="entry name" value="ELKS/RAB6-INTERACTING/CAST PROTEIN"/>
    <property type="match status" value="1"/>
</dbReference>
<dbReference type="GO" id="GO:0048788">
    <property type="term" value="C:cytoskeleton of presynaptic active zone"/>
    <property type="evidence" value="ECO:0007669"/>
    <property type="project" value="TreeGrafter"/>
</dbReference>
<dbReference type="InterPro" id="IPR019323">
    <property type="entry name" value="ELKS/CAST"/>
</dbReference>
<feature type="compositionally biased region" description="Basic and acidic residues" evidence="10">
    <location>
        <begin position="1973"/>
        <end position="1987"/>
    </location>
</feature>
<keyword evidence="4" id="KW-0770">Synapse</keyword>
<feature type="coiled-coil region" evidence="9">
    <location>
        <begin position="323"/>
        <end position="406"/>
    </location>
</feature>
<evidence type="ECO:0000256" key="6">
    <source>
        <dbReference type="ARBA" id="ARBA00023212"/>
    </source>
</evidence>
<evidence type="ECO:0000256" key="4">
    <source>
        <dbReference type="ARBA" id="ARBA00023018"/>
    </source>
</evidence>
<feature type="coiled-coil region" evidence="9">
    <location>
        <begin position="865"/>
        <end position="1072"/>
    </location>
</feature>
<comment type="subcellular location">
    <subcellularLocation>
        <location evidence="1">Cytoplasm</location>
        <location evidence="1">Cytoskeleton</location>
    </subcellularLocation>
    <subcellularLocation>
        <location evidence="8">Presynapse</location>
    </subcellularLocation>
</comment>
<gene>
    <name evidence="11" type="primary">ERC2</name>
    <name evidence="11" type="ORF">TR119898</name>
</gene>
<evidence type="ECO:0000256" key="8">
    <source>
        <dbReference type="ARBA" id="ARBA00034106"/>
    </source>
</evidence>
<feature type="coiled-coil region" evidence="9">
    <location>
        <begin position="2201"/>
        <end position="2271"/>
    </location>
</feature>
<organism evidence="11">
    <name type="scientific">Schistocephalus solidus</name>
    <name type="common">Tapeworm</name>
    <dbReference type="NCBI Taxonomy" id="70667"/>
    <lineage>
        <taxon>Eukaryota</taxon>
        <taxon>Metazoa</taxon>
        <taxon>Spiralia</taxon>
        <taxon>Lophotrochozoa</taxon>
        <taxon>Platyhelminthes</taxon>
        <taxon>Cestoda</taxon>
        <taxon>Eucestoda</taxon>
        <taxon>Diphyllobothriidea</taxon>
        <taxon>Diphyllobothriidae</taxon>
        <taxon>Schistocephalus</taxon>
    </lineage>
</organism>
<keyword evidence="3" id="KW-0597">Phosphoprotein</keyword>
<evidence type="ECO:0000256" key="10">
    <source>
        <dbReference type="SAM" id="MobiDB-lite"/>
    </source>
</evidence>
<evidence type="ECO:0000256" key="1">
    <source>
        <dbReference type="ARBA" id="ARBA00004245"/>
    </source>
</evidence>
<evidence type="ECO:0000256" key="9">
    <source>
        <dbReference type="SAM" id="Coils"/>
    </source>
</evidence>
<sequence>SSLAPVRFDPGFFFCVTGIRSPFLHIDHFLKIHLGNMLRDQLLDNPGFHSGTALPAYPYTSATSVRYSERPRPSSARDPVYVDSLEGGYLNQVGSSRMRGPNTTNLQSPYDSRPSSMDRGSNYPPANKACYLNANQRPSRTNVPLSNYPVQPAAYQSNITNYPFSQSALLQQPQRRAHSYEMNLEKQGLCEYANVLAAAGAVQNNPSLNIYGNYESDRIDSVGNSMPVMTPIMGYGNQGIAHNTNYGGIGISGSSGVMTMSNSIDVVTMQRECVRLHQELDITKEKLNACMTSIRTFWSPELKRERAMRKEENAKYAILADHLHQLQLEKQTMLQALQNSDAELRREREMHSSRFKSGDAEANELDVARRRIEELTRENRVLTKSVEEAEKRCSNLQASLTATEESLRRLVEAVRTGKAAAANQVAGVGSGHSKGQSPSAGTTTAGADLTTGDSLANIRIDRLESDRLEIERLREQLNEACHRSSEVEKTLIDCEMERSQLKEEFELVSQDLDMARHETESLRQNIRETQTLRALVDTKESKILTLENEIRLLEDEITRLRDEGITTPNTSLSSGIEDVDRTLNTFRSNERLLKSKVDFLTSELSKRESEIYALQSRLEMTEKQQQDQNHHISVLKEQVKARENKVTMLTADLEDFRKRLKEKEGLLEKKTKLLGTNTTCKRQLETEVTELKDQIDLKERKISLLQRKIENLEELVTEKESQLAGAKSRLSRLNTEKTGSDGSKANLEDTLKEKDRQIERLKENLQRLENETNEELESQKRLQSELRSRLDIALRDLDEKTSQLAELREEMAQLRSVRYKRDTEISQLQSQLGQRDAEISSLKLEKQMLQKQMTTESEMKYSKIVSDLEGQVNHYMESASKLQTEVDRLLSMIRNSDSEKLDKDNQIHELEEQLHDAQSQISSLKRAQQMDRKKNAQFLDEARQRADNIQSDAEVLKNMMSEKEVRIRELEQALRESVRLTAEREAHVASREDSTRQLEQQIRELRSNVEHLQRERNNLSAQLASQQEELRDRESQLKNLESDCFQGYIPELEKLRRANQDANLKIAALIKLVHGHEDHLTEQDRSVLATIPMFPGFVAKGSLGGKLQTRIWGPTSGSVPNVGLLAPAIGGTVGGASGTTYLGTGASTGGATSPHFAGSAFQLIGSNSAAATAAALTAGGISMPMQTADSILLGRLLHEKETMLQQQLQDLTRLRFQNSEMDVKMKALQRELENKNTRLNALESSQAADMLTGLGEWQNPMSRIQVTQAELTTLRQSNAELREKLTQVQSTLQERENEFQRLQLSQTSAATLETERLKLELAKVKEERETLERNMRMEIAQLTDDMNRSNNAALKAEAELQEKKDKIRLLEFEQVKATTEAAALQKKYQTVLGQLTERTDKLQLLEKECHQNHTQEIQRLKSENEDLNHRVTYLHRNNQERETKFEQQETELSKQRDELSNVKKQAHCLEAELKSLREEIAYKDERSRQIQVQHADELARMRSVHQEQSSRLSHLQLALDEKDHELKTLNGDLEKYRSELEHTKNRLKETETERNQSNVELVQKTDRCRALELECQGQADELVRVQSNLEDVKAKINILQKRVEEREQRLRKIEGENHGLLDEIHGLRKSNHELESHIDVLRQRLLDRDERSSSTAPITVGFSQSGPGISPGMEKASLHLMAELDSLKKQNIELEVTKQALQDLQIKMDQLDFERSNLSRSYEEERERRTRLEKELEGRDEKRQKSISMESAVQTNAQIEQLTLTVSQLKRDIERRDSQIQQLNQQIAQAEKLSRMSTATGFDRDALLNELKISLQRTQKALDEANEQNHLLQARMETTMLETQQQFLIQQQALQQQIANLQQSLHEAGMNSDRLQKEVRQSSTRIQDLTRQLRETQANCDSIASQRDSLQARIEQLQQSGVRSGGSVYSGRPASVAAGYSDLISSTTNTIQLSRELDRLHREQESMRNQLDSAERSTRGFKTEAENARAEVTRLKEELQQQKDMLSELQENLESREEEMSKRTKFETEKLKKQQQDLTNQIANLQKQVSAKDNLIEKLTNQLKTAQEKGADTERRLMEATKRLDSLDSQEEQATLERNQQQRLSYELETVKKELNLRETQFNQLTQKLNQTIKESADQTQVIQELSRQLEAAKASTQQAERDLDSARRQAAAWASEQVQQQQLRLQSEQAQRGQEAADALKAALEARDRAQQTAAALEAELTNQKKAMEAQAEIIRTCEERCKASHLQEIERLNKETQELHRALDAASNSMKLAAADESSKQEIDLLKKEVSKRDAALGKLEKDCQEKHVRKLEALQVQLRRYEEEATNLNRVLDEQRNGMEERDRLIRQLKSENQQNTGPSPELEKLRAEHAQCTQQIQQKQQQLETLMKQLEDQAEEILSTKIEALTAALAEKNANIALIETSGSTNASAQQAVSQLQTERDQMQKQLRQLSFARDALTEQRKMR</sequence>
<feature type="region of interest" description="Disordered" evidence="10">
    <location>
        <begin position="1717"/>
        <end position="1749"/>
    </location>
</feature>
<feature type="coiled-coil region" evidence="9">
    <location>
        <begin position="1410"/>
        <end position="1486"/>
    </location>
</feature>
<dbReference type="PANTHER" id="PTHR18861:SF0">
    <property type="entry name" value="BRUCHPILOT, ISOFORM J"/>
    <property type="match status" value="1"/>
</dbReference>
<dbReference type="EMBL" id="GEEE01015595">
    <property type="protein sequence ID" value="JAP47630.1"/>
    <property type="molecule type" value="Transcribed_RNA"/>
</dbReference>
<feature type="region of interest" description="Disordered" evidence="10">
    <location>
        <begin position="1964"/>
        <end position="1987"/>
    </location>
</feature>
<feature type="coiled-coil region" evidence="9">
    <location>
        <begin position="2307"/>
        <end position="2464"/>
    </location>
</feature>
<evidence type="ECO:0000256" key="7">
    <source>
        <dbReference type="ARBA" id="ARBA00023273"/>
    </source>
</evidence>
<accession>A0A0X3P8E1</accession>
<feature type="coiled-coil region" evidence="9">
    <location>
        <begin position="1519"/>
        <end position="1623"/>
    </location>
</feature>
<name>A0A0X3P8E1_SCHSO</name>
<evidence type="ECO:0000313" key="11">
    <source>
        <dbReference type="EMBL" id="JAP47630.1"/>
    </source>
</evidence>
<keyword evidence="6" id="KW-0206">Cytoskeleton</keyword>
<feature type="region of interest" description="Disordered" evidence="10">
    <location>
        <begin position="425"/>
        <end position="449"/>
    </location>
</feature>
<feature type="coiled-coil region" evidence="9">
    <location>
        <begin position="460"/>
        <end position="563"/>
    </location>
</feature>
<protein>
    <submittedName>
        <fullName evidence="11">ERC protein 2</fullName>
    </submittedName>
</protein>
<dbReference type="GO" id="GO:0048167">
    <property type="term" value="P:regulation of synaptic plasticity"/>
    <property type="evidence" value="ECO:0007669"/>
    <property type="project" value="TreeGrafter"/>
</dbReference>
<feature type="compositionally biased region" description="Polar residues" evidence="10">
    <location>
        <begin position="101"/>
        <end position="119"/>
    </location>
</feature>
<keyword evidence="5 9" id="KW-0175">Coiled coil</keyword>
<evidence type="ECO:0000256" key="5">
    <source>
        <dbReference type="ARBA" id="ARBA00023054"/>
    </source>
</evidence>
<proteinExistence type="predicted"/>
<dbReference type="Gene3D" id="1.10.287.1490">
    <property type="match status" value="3"/>
</dbReference>
<feature type="coiled-coil region" evidence="9">
    <location>
        <begin position="1211"/>
        <end position="1373"/>
    </location>
</feature>
<evidence type="ECO:0000256" key="3">
    <source>
        <dbReference type="ARBA" id="ARBA00022553"/>
    </source>
</evidence>
<dbReference type="GO" id="GO:0030424">
    <property type="term" value="C:axon"/>
    <property type="evidence" value="ECO:0007669"/>
    <property type="project" value="UniProtKB-SubCell"/>
</dbReference>